<feature type="transmembrane region" description="Helical" evidence="14">
    <location>
        <begin position="318"/>
        <end position="340"/>
    </location>
</feature>
<feature type="transmembrane region" description="Helical" evidence="14">
    <location>
        <begin position="191"/>
        <end position="211"/>
    </location>
</feature>
<comment type="subcellular location">
    <subcellularLocation>
        <location evidence="1">Cell membrane</location>
        <topology evidence="1">Multi-pass membrane protein</topology>
    </subcellularLocation>
</comment>
<feature type="transmembrane region" description="Helical" evidence="14">
    <location>
        <begin position="154"/>
        <end position="171"/>
    </location>
</feature>
<feature type="transmembrane region" description="Helical" evidence="14">
    <location>
        <begin position="12"/>
        <end position="31"/>
    </location>
</feature>
<evidence type="ECO:0000256" key="14">
    <source>
        <dbReference type="SAM" id="Phobius"/>
    </source>
</evidence>
<evidence type="ECO:0000256" key="7">
    <source>
        <dbReference type="ARBA" id="ARBA00022989"/>
    </source>
</evidence>
<dbReference type="PROSITE" id="PS50283">
    <property type="entry name" value="NA_SOLUT_SYMP_3"/>
    <property type="match status" value="1"/>
</dbReference>
<feature type="transmembrane region" description="Helical" evidence="14">
    <location>
        <begin position="360"/>
        <end position="381"/>
    </location>
</feature>
<dbReference type="PANTHER" id="PTHR48086">
    <property type="entry name" value="SODIUM/PROLINE SYMPORTER-RELATED"/>
    <property type="match status" value="1"/>
</dbReference>
<keyword evidence="5 14" id="KW-0812">Transmembrane</keyword>
<evidence type="ECO:0000256" key="4">
    <source>
        <dbReference type="ARBA" id="ARBA00022475"/>
    </source>
</evidence>
<dbReference type="GO" id="GO:0015293">
    <property type="term" value="F:symporter activity"/>
    <property type="evidence" value="ECO:0007669"/>
    <property type="project" value="UniProtKB-KW"/>
</dbReference>
<evidence type="ECO:0000256" key="12">
    <source>
        <dbReference type="ARBA" id="ARBA00033708"/>
    </source>
</evidence>
<dbReference type="AlphaFoldDB" id="A0A450TAA5"/>
<feature type="transmembrane region" description="Helical" evidence="14">
    <location>
        <begin position="481"/>
        <end position="501"/>
    </location>
</feature>
<evidence type="ECO:0000256" key="5">
    <source>
        <dbReference type="ARBA" id="ARBA00022692"/>
    </source>
</evidence>
<proteinExistence type="inferred from homology"/>
<organism evidence="15">
    <name type="scientific">Candidatus Kentrum sp. FW</name>
    <dbReference type="NCBI Taxonomy" id="2126338"/>
    <lineage>
        <taxon>Bacteria</taxon>
        <taxon>Pseudomonadati</taxon>
        <taxon>Pseudomonadota</taxon>
        <taxon>Gammaproteobacteria</taxon>
        <taxon>Candidatus Kentrum</taxon>
    </lineage>
</organism>
<comment type="catalytic activity">
    <reaction evidence="12">
        <text>L-proline(in) + Na(+)(in) = L-proline(out) + Na(+)(out)</text>
        <dbReference type="Rhea" id="RHEA:28967"/>
        <dbReference type="ChEBI" id="CHEBI:29101"/>
        <dbReference type="ChEBI" id="CHEBI:60039"/>
    </reaction>
</comment>
<reference evidence="15" key="1">
    <citation type="submission" date="2019-02" db="EMBL/GenBank/DDBJ databases">
        <authorList>
            <person name="Gruber-Vodicka R. H."/>
            <person name="Seah K. B. B."/>
        </authorList>
    </citation>
    <scope>NUCLEOTIDE SEQUENCE</scope>
    <source>
        <strain evidence="15">BECK_BZ131</strain>
    </source>
</reference>
<dbReference type="GO" id="GO:0005886">
    <property type="term" value="C:plasma membrane"/>
    <property type="evidence" value="ECO:0007669"/>
    <property type="project" value="UniProtKB-SubCell"/>
</dbReference>
<evidence type="ECO:0000256" key="3">
    <source>
        <dbReference type="ARBA" id="ARBA00022448"/>
    </source>
</evidence>
<comment type="similarity">
    <text evidence="2 13">Belongs to the sodium:solute symporter (SSF) (TC 2.A.21) family.</text>
</comment>
<feature type="transmembrane region" description="Helical" evidence="14">
    <location>
        <begin position="106"/>
        <end position="122"/>
    </location>
</feature>
<feature type="transmembrane region" description="Helical" evidence="14">
    <location>
        <begin position="265"/>
        <end position="285"/>
    </location>
</feature>
<feature type="transmembrane region" description="Helical" evidence="14">
    <location>
        <begin position="449"/>
        <end position="469"/>
    </location>
</feature>
<feature type="transmembrane region" description="Helical" evidence="14">
    <location>
        <begin position="426"/>
        <end position="443"/>
    </location>
</feature>
<keyword evidence="6" id="KW-0769">Symport</keyword>
<dbReference type="GO" id="GO:0006814">
    <property type="term" value="P:sodium ion transport"/>
    <property type="evidence" value="ECO:0007669"/>
    <property type="project" value="UniProtKB-KW"/>
</dbReference>
<evidence type="ECO:0000256" key="2">
    <source>
        <dbReference type="ARBA" id="ARBA00006434"/>
    </source>
</evidence>
<keyword evidence="4" id="KW-1003">Cell membrane</keyword>
<feature type="transmembrane region" description="Helical" evidence="14">
    <location>
        <begin position="507"/>
        <end position="525"/>
    </location>
</feature>
<dbReference type="Gene3D" id="1.20.1730.10">
    <property type="entry name" value="Sodium/glucose cotransporter"/>
    <property type="match status" value="1"/>
</dbReference>
<feature type="transmembrane region" description="Helical" evidence="14">
    <location>
        <begin position="37"/>
        <end position="56"/>
    </location>
</feature>
<dbReference type="Pfam" id="PF00474">
    <property type="entry name" value="SSF"/>
    <property type="match status" value="1"/>
</dbReference>
<evidence type="ECO:0000256" key="6">
    <source>
        <dbReference type="ARBA" id="ARBA00022847"/>
    </source>
</evidence>
<name>A0A450TAA5_9GAMM</name>
<evidence type="ECO:0000256" key="1">
    <source>
        <dbReference type="ARBA" id="ARBA00004651"/>
    </source>
</evidence>
<evidence type="ECO:0000256" key="13">
    <source>
        <dbReference type="RuleBase" id="RU362091"/>
    </source>
</evidence>
<feature type="transmembrane region" description="Helical" evidence="14">
    <location>
        <begin position="77"/>
        <end position="100"/>
    </location>
</feature>
<keyword evidence="10 14" id="KW-0472">Membrane</keyword>
<dbReference type="InterPro" id="IPR050277">
    <property type="entry name" value="Sodium:Solute_Symporter"/>
</dbReference>
<dbReference type="EMBL" id="CAADFE010000004">
    <property type="protein sequence ID" value="VFJ63616.1"/>
    <property type="molecule type" value="Genomic_DNA"/>
</dbReference>
<evidence type="ECO:0000256" key="10">
    <source>
        <dbReference type="ARBA" id="ARBA00023136"/>
    </source>
</evidence>
<dbReference type="InterPro" id="IPR001734">
    <property type="entry name" value="Na/solute_symporter"/>
</dbReference>
<dbReference type="InterPro" id="IPR038377">
    <property type="entry name" value="Na/Glc_symporter_sf"/>
</dbReference>
<evidence type="ECO:0000256" key="11">
    <source>
        <dbReference type="ARBA" id="ARBA00023201"/>
    </source>
</evidence>
<evidence type="ECO:0000313" key="15">
    <source>
        <dbReference type="EMBL" id="VFJ63616.1"/>
    </source>
</evidence>
<keyword evidence="11" id="KW-0739">Sodium transport</keyword>
<dbReference type="PANTHER" id="PTHR48086:SF3">
    <property type="entry name" value="SODIUM_PROLINE SYMPORTER"/>
    <property type="match status" value="1"/>
</dbReference>
<gene>
    <name evidence="15" type="ORF">BECKFW1821C_GA0114237_100450</name>
</gene>
<evidence type="ECO:0000256" key="9">
    <source>
        <dbReference type="ARBA" id="ARBA00023065"/>
    </source>
</evidence>
<protein>
    <submittedName>
        <fullName evidence="15">Na+/proline symporter</fullName>
    </submittedName>
</protein>
<keyword evidence="7 14" id="KW-1133">Transmembrane helix</keyword>
<accession>A0A450TAA5</accession>
<keyword evidence="3" id="KW-0813">Transport</keyword>
<keyword evidence="9" id="KW-0406">Ion transport</keyword>
<sequence>MTNRDTRQIMRIVTYFVTGILIIGWFSSLIWKPDVVIWWAVMGPLLIYLLLRIPEYKKIDTPDGYFLHDRQMPSKRFVWTFVTTNIGLFSSIAFSAILAYYYGVPGMVWTVVAWFLGIYWFSKKIPEFLWFFKNGSTVHEFIAESYGTNDREKIVLRAFTAAATGLLYWASVGVEIKFGADVLAPSLGINTAAIVSLIIAAAGFTYTYLAGYRGVIYTDVIQFWTMLFGAGAIILFIFIALYSKPFSLPAAYFSLESILIGPDPFGLFSLFALLVVYQFCVMDMWQRCIAVANSPDFNSATDEQLIYHMKEVVFWKSFLPFLLFFLVWFTIGIFVLGTGITDDINNILPAFLAAFDDWGIIGIGLKSIVLLAFVSAILSTVDSFLIAATQTVMYDIYGSVIQKGLVSRFSSLSQASLSRFVEISRLVVLGLGISAVIFAFTQFNLMSFWVGMYSIMLSFFPAVYVQTLRGRGKQKRNYKRVLYGILGGSFGALAISITGTFVLKSDLVTYFAPFVALGLSGAFIFPANKEK</sequence>
<evidence type="ECO:0000256" key="8">
    <source>
        <dbReference type="ARBA" id="ARBA00023053"/>
    </source>
</evidence>
<feature type="transmembrane region" description="Helical" evidence="14">
    <location>
        <begin position="223"/>
        <end position="245"/>
    </location>
</feature>
<keyword evidence="8" id="KW-0915">Sodium</keyword>